<dbReference type="RefSeq" id="WP_068661045.1">
    <property type="nucleotide sequence ID" value="NZ_CP017770.1"/>
</dbReference>
<name>A0A162KNQ5_9BACL</name>
<organism evidence="3 4">
    <name type="scientific">Paenibacillus crassostreae</name>
    <dbReference type="NCBI Taxonomy" id="1763538"/>
    <lineage>
        <taxon>Bacteria</taxon>
        <taxon>Bacillati</taxon>
        <taxon>Bacillota</taxon>
        <taxon>Bacilli</taxon>
        <taxon>Bacillales</taxon>
        <taxon>Paenibacillaceae</taxon>
        <taxon>Paenibacillus</taxon>
    </lineage>
</organism>
<protein>
    <submittedName>
        <fullName evidence="3">XRE family transcriptional regulator</fullName>
    </submittedName>
</protein>
<dbReference type="InterPro" id="IPR001387">
    <property type="entry name" value="Cro/C1-type_HTH"/>
</dbReference>
<dbReference type="SUPFAM" id="SSF47413">
    <property type="entry name" value="lambda repressor-like DNA-binding domains"/>
    <property type="match status" value="1"/>
</dbReference>
<dbReference type="STRING" id="1763538.LPB68_16355"/>
<gene>
    <name evidence="3" type="ORF">PNBC_19225</name>
</gene>
<dbReference type="PROSITE" id="PS50943">
    <property type="entry name" value="HTH_CROC1"/>
    <property type="match status" value="1"/>
</dbReference>
<dbReference type="CDD" id="cd00093">
    <property type="entry name" value="HTH_XRE"/>
    <property type="match status" value="1"/>
</dbReference>
<dbReference type="SMART" id="SM00530">
    <property type="entry name" value="HTH_XRE"/>
    <property type="match status" value="1"/>
</dbReference>
<dbReference type="GO" id="GO:0003677">
    <property type="term" value="F:DNA binding"/>
    <property type="evidence" value="ECO:0007669"/>
    <property type="project" value="UniProtKB-KW"/>
</dbReference>
<dbReference type="AlphaFoldDB" id="A0A162KNQ5"/>
<accession>A0A162KNQ5</accession>
<evidence type="ECO:0000313" key="3">
    <source>
        <dbReference type="EMBL" id="OAB71433.1"/>
    </source>
</evidence>
<dbReference type="Gene3D" id="1.10.260.40">
    <property type="entry name" value="lambda repressor-like DNA-binding domains"/>
    <property type="match status" value="1"/>
</dbReference>
<dbReference type="EMBL" id="LSFN01000039">
    <property type="protein sequence ID" value="OAB71433.1"/>
    <property type="molecule type" value="Genomic_DNA"/>
</dbReference>
<dbReference type="PANTHER" id="PTHR46558">
    <property type="entry name" value="TRACRIPTIONAL REGULATORY PROTEIN-RELATED-RELATED"/>
    <property type="match status" value="1"/>
</dbReference>
<dbReference type="Proteomes" id="UP000077134">
    <property type="component" value="Unassembled WGS sequence"/>
</dbReference>
<feature type="domain" description="HTH cro/C1-type" evidence="2">
    <location>
        <begin position="6"/>
        <end position="60"/>
    </location>
</feature>
<sequence length="123" mass="14004">MKVSTLRLLRKERKMTLQAVAESIGVAKSTYACYELNYRQPPIEVWQKLAILFNTSVDYIIGATDDLHPQYKCTNAKAILKNSKLHWDGVPLTANDLEIVRDLLERVVQERISSKDKKGLSSI</sequence>
<keyword evidence="1" id="KW-0238">DNA-binding</keyword>
<dbReference type="Pfam" id="PF01381">
    <property type="entry name" value="HTH_3"/>
    <property type="match status" value="1"/>
</dbReference>
<dbReference type="OrthoDB" id="8115576at2"/>
<comment type="caution">
    <text evidence="3">The sequence shown here is derived from an EMBL/GenBank/DDBJ whole genome shotgun (WGS) entry which is preliminary data.</text>
</comment>
<dbReference type="InterPro" id="IPR010982">
    <property type="entry name" value="Lambda_DNA-bd_dom_sf"/>
</dbReference>
<keyword evidence="4" id="KW-1185">Reference proteome</keyword>
<dbReference type="KEGG" id="pcx:LPB68_16355"/>
<proteinExistence type="predicted"/>
<evidence type="ECO:0000313" key="4">
    <source>
        <dbReference type="Proteomes" id="UP000077134"/>
    </source>
</evidence>
<dbReference type="PANTHER" id="PTHR46558:SF14">
    <property type="entry name" value="HTH-TYPE TRANSCRIPTIONAL REGULATOR ANSR"/>
    <property type="match status" value="1"/>
</dbReference>
<reference evidence="3 4" key="1">
    <citation type="submission" date="2016-02" db="EMBL/GenBank/DDBJ databases">
        <title>Paenibacillus sp. LPB0068, isolated from Crassostrea gigas.</title>
        <authorList>
            <person name="Shin S.-K."/>
            <person name="Yi H."/>
        </authorList>
    </citation>
    <scope>NUCLEOTIDE SEQUENCE [LARGE SCALE GENOMIC DNA]</scope>
    <source>
        <strain evidence="3 4">LPB0068</strain>
    </source>
</reference>
<evidence type="ECO:0000259" key="2">
    <source>
        <dbReference type="PROSITE" id="PS50943"/>
    </source>
</evidence>
<evidence type="ECO:0000256" key="1">
    <source>
        <dbReference type="ARBA" id="ARBA00023125"/>
    </source>
</evidence>